<name>X1JEC6_9ZZZZ</name>
<reference evidence="1" key="1">
    <citation type="journal article" date="2014" name="Front. Microbiol.">
        <title>High frequency of phylogenetically diverse reductive dehalogenase-homologous genes in deep subseafloor sedimentary metagenomes.</title>
        <authorList>
            <person name="Kawai M."/>
            <person name="Futagami T."/>
            <person name="Toyoda A."/>
            <person name="Takaki Y."/>
            <person name="Nishi S."/>
            <person name="Hori S."/>
            <person name="Arai W."/>
            <person name="Tsubouchi T."/>
            <person name="Morono Y."/>
            <person name="Uchiyama I."/>
            <person name="Ito T."/>
            <person name="Fujiyama A."/>
            <person name="Inagaki F."/>
            <person name="Takami H."/>
        </authorList>
    </citation>
    <scope>NUCLEOTIDE SEQUENCE</scope>
    <source>
        <strain evidence="1">Expedition CK06-06</strain>
    </source>
</reference>
<evidence type="ECO:0000313" key="1">
    <source>
        <dbReference type="EMBL" id="GAH68108.1"/>
    </source>
</evidence>
<comment type="caution">
    <text evidence="1">The sequence shown here is derived from an EMBL/GenBank/DDBJ whole genome shotgun (WGS) entry which is preliminary data.</text>
</comment>
<feature type="non-terminal residue" evidence="1">
    <location>
        <position position="1"/>
    </location>
</feature>
<gene>
    <name evidence="1" type="ORF">S03H2_50786</name>
</gene>
<accession>X1JEC6</accession>
<protein>
    <submittedName>
        <fullName evidence="1">Uncharacterized protein</fullName>
    </submittedName>
</protein>
<organism evidence="1">
    <name type="scientific">marine sediment metagenome</name>
    <dbReference type="NCBI Taxonomy" id="412755"/>
    <lineage>
        <taxon>unclassified sequences</taxon>
        <taxon>metagenomes</taxon>
        <taxon>ecological metagenomes</taxon>
    </lineage>
</organism>
<sequence>EWIMSKKLKDNYWLYIVEYATDSSKRRLKLIQNPREKFKKYEVVSTQIRIKIKNWQTSVDTTILPT</sequence>
<dbReference type="EMBL" id="BARU01032179">
    <property type="protein sequence ID" value="GAH68108.1"/>
    <property type="molecule type" value="Genomic_DNA"/>
</dbReference>
<dbReference type="AlphaFoldDB" id="X1JEC6"/>
<proteinExistence type="predicted"/>